<feature type="transmembrane region" description="Helical" evidence="7">
    <location>
        <begin position="322"/>
        <end position="340"/>
    </location>
</feature>
<feature type="transmembrane region" description="Helical" evidence="7">
    <location>
        <begin position="52"/>
        <end position="70"/>
    </location>
</feature>
<dbReference type="RefSeq" id="WP_379740534.1">
    <property type="nucleotide sequence ID" value="NZ_JBHSVN010000001.1"/>
</dbReference>
<evidence type="ECO:0000256" key="2">
    <source>
        <dbReference type="ARBA" id="ARBA00011061"/>
    </source>
</evidence>
<proteinExistence type="inferred from homology"/>
<evidence type="ECO:0000256" key="3">
    <source>
        <dbReference type="ARBA" id="ARBA00022475"/>
    </source>
</evidence>
<evidence type="ECO:0000256" key="1">
    <source>
        <dbReference type="ARBA" id="ARBA00004651"/>
    </source>
</evidence>
<keyword evidence="9" id="KW-1185">Reference proteome</keyword>
<feature type="transmembrane region" description="Helical" evidence="7">
    <location>
        <begin position="21"/>
        <end position="40"/>
    </location>
</feature>
<keyword evidence="3" id="KW-1003">Cell membrane</keyword>
<comment type="subcellular location">
    <subcellularLocation>
        <location evidence="1">Cell membrane</location>
        <topology evidence="1">Multi-pass membrane protein</topology>
    </subcellularLocation>
</comment>
<evidence type="ECO:0000256" key="4">
    <source>
        <dbReference type="ARBA" id="ARBA00022692"/>
    </source>
</evidence>
<protein>
    <submittedName>
        <fullName evidence="8">YbhN family protein</fullName>
    </submittedName>
</protein>
<dbReference type="PANTHER" id="PTHR39087:SF2">
    <property type="entry name" value="UPF0104 MEMBRANE PROTEIN MJ1595"/>
    <property type="match status" value="1"/>
</dbReference>
<dbReference type="Proteomes" id="UP001596296">
    <property type="component" value="Unassembled WGS sequence"/>
</dbReference>
<dbReference type="Pfam" id="PF03706">
    <property type="entry name" value="LPG_synthase_TM"/>
    <property type="match status" value="1"/>
</dbReference>
<feature type="transmembrane region" description="Helical" evidence="7">
    <location>
        <begin position="263"/>
        <end position="283"/>
    </location>
</feature>
<evidence type="ECO:0000256" key="7">
    <source>
        <dbReference type="SAM" id="Phobius"/>
    </source>
</evidence>
<dbReference type="NCBIfam" id="TIGR00374">
    <property type="entry name" value="flippase-like domain"/>
    <property type="match status" value="1"/>
</dbReference>
<gene>
    <name evidence="8" type="ORF">ACFQE9_03750</name>
</gene>
<evidence type="ECO:0000313" key="8">
    <source>
        <dbReference type="EMBL" id="MFC6891734.1"/>
    </source>
</evidence>
<dbReference type="AlphaFoldDB" id="A0ABD5UQJ3"/>
<comment type="similarity">
    <text evidence="2">Belongs to the UPF0104 family.</text>
</comment>
<keyword evidence="4 7" id="KW-0812">Transmembrane</keyword>
<dbReference type="GO" id="GO:0005886">
    <property type="term" value="C:plasma membrane"/>
    <property type="evidence" value="ECO:0007669"/>
    <property type="project" value="UniProtKB-SubCell"/>
</dbReference>
<accession>A0ABD5UQJ3</accession>
<keyword evidence="5 7" id="KW-1133">Transmembrane helix</keyword>
<feature type="transmembrane region" description="Helical" evidence="7">
    <location>
        <begin position="138"/>
        <end position="157"/>
    </location>
</feature>
<evidence type="ECO:0000313" key="9">
    <source>
        <dbReference type="Proteomes" id="UP001596296"/>
    </source>
</evidence>
<keyword evidence="6 7" id="KW-0472">Membrane</keyword>
<dbReference type="InterPro" id="IPR022791">
    <property type="entry name" value="L-PG_synthase/AglD"/>
</dbReference>
<feature type="transmembrane region" description="Helical" evidence="7">
    <location>
        <begin position="169"/>
        <end position="188"/>
    </location>
</feature>
<reference evidence="8 9" key="1">
    <citation type="journal article" date="2019" name="Int. J. Syst. Evol. Microbiol.">
        <title>The Global Catalogue of Microorganisms (GCM) 10K type strain sequencing project: providing services to taxonomists for standard genome sequencing and annotation.</title>
        <authorList>
            <consortium name="The Broad Institute Genomics Platform"/>
            <consortium name="The Broad Institute Genome Sequencing Center for Infectious Disease"/>
            <person name="Wu L."/>
            <person name="Ma J."/>
        </authorList>
    </citation>
    <scope>NUCLEOTIDE SEQUENCE [LARGE SCALE GENOMIC DNA]</scope>
    <source>
        <strain evidence="8 9">SKJ47</strain>
    </source>
</reference>
<organism evidence="8 9">
    <name type="scientific">Halopenitus salinus</name>
    <dbReference type="NCBI Taxonomy" id="1198295"/>
    <lineage>
        <taxon>Archaea</taxon>
        <taxon>Methanobacteriati</taxon>
        <taxon>Methanobacteriota</taxon>
        <taxon>Stenosarchaea group</taxon>
        <taxon>Halobacteria</taxon>
        <taxon>Halobacteriales</taxon>
        <taxon>Haloferacaceae</taxon>
        <taxon>Halopenitus</taxon>
    </lineage>
</organism>
<feature type="transmembrane region" description="Helical" evidence="7">
    <location>
        <begin position="290"/>
        <end position="310"/>
    </location>
</feature>
<comment type="caution">
    <text evidence="8">The sequence shown here is derived from an EMBL/GenBank/DDBJ whole genome shotgun (WGS) entry which is preliminary data.</text>
</comment>
<sequence>MSTDETVGAGWVDRSAVLKTLLGFVVAIVLVYLIGAVVGWEETIERLRTAEATWVLAGAASALACLVVWGKTWHVVLEAIGIDVPYRRLVVTFLSATFANYVTPMGQAGGEPFIAYILARDTGASYEESLASVVTSDLIRMLPFFTVGGVGLGYLLLTTGRLPGAVRPFALVLMGLAVGLPLLAAFSWRFRHRLREWILAVVSPLARRTDRISIASVRDRIDRLYGSIEIVARSPRALLVAVAYAYVGWILFALPLYFSAVALGTPVSVLLVCFLVPVTVVAGSTPLPGGLAAIEGTLVALLTALTALSTTDALAVTTVYRLVSYWLVVAVGGVATLWVIRRN</sequence>
<evidence type="ECO:0000256" key="6">
    <source>
        <dbReference type="ARBA" id="ARBA00023136"/>
    </source>
</evidence>
<feature type="transmembrane region" description="Helical" evidence="7">
    <location>
        <begin position="237"/>
        <end position="257"/>
    </location>
</feature>
<name>A0ABD5UQJ3_9EURY</name>
<evidence type="ECO:0000256" key="5">
    <source>
        <dbReference type="ARBA" id="ARBA00022989"/>
    </source>
</evidence>
<dbReference type="PANTHER" id="PTHR39087">
    <property type="entry name" value="UPF0104 MEMBRANE PROTEIN MJ1595"/>
    <property type="match status" value="1"/>
</dbReference>
<dbReference type="EMBL" id="JBHSXL010000003">
    <property type="protein sequence ID" value="MFC6891734.1"/>
    <property type="molecule type" value="Genomic_DNA"/>
</dbReference>